<organism evidence="1 2">
    <name type="scientific">Capsicum baccatum</name>
    <name type="common">Peruvian pepper</name>
    <dbReference type="NCBI Taxonomy" id="33114"/>
    <lineage>
        <taxon>Eukaryota</taxon>
        <taxon>Viridiplantae</taxon>
        <taxon>Streptophyta</taxon>
        <taxon>Embryophyta</taxon>
        <taxon>Tracheophyta</taxon>
        <taxon>Spermatophyta</taxon>
        <taxon>Magnoliopsida</taxon>
        <taxon>eudicotyledons</taxon>
        <taxon>Gunneridae</taxon>
        <taxon>Pentapetalae</taxon>
        <taxon>asterids</taxon>
        <taxon>lamiids</taxon>
        <taxon>Solanales</taxon>
        <taxon>Solanaceae</taxon>
        <taxon>Solanoideae</taxon>
        <taxon>Capsiceae</taxon>
        <taxon>Capsicum</taxon>
    </lineage>
</organism>
<proteinExistence type="predicted"/>
<comment type="caution">
    <text evidence="1">The sequence shown here is derived from an EMBL/GenBank/DDBJ whole genome shotgun (WGS) entry which is preliminary data.</text>
</comment>
<protein>
    <submittedName>
        <fullName evidence="1">Uncharacterized protein</fullName>
    </submittedName>
</protein>
<evidence type="ECO:0000313" key="1">
    <source>
        <dbReference type="EMBL" id="PHT37749.1"/>
    </source>
</evidence>
<dbReference type="Proteomes" id="UP000224567">
    <property type="component" value="Unassembled WGS sequence"/>
</dbReference>
<name>A0A2G2VXR5_CAPBA</name>
<dbReference type="AlphaFoldDB" id="A0A2G2VXR5"/>
<reference evidence="1 2" key="1">
    <citation type="journal article" date="2017" name="Genome Biol.">
        <title>New reference genome sequences of hot pepper reveal the massive evolution of plant disease-resistance genes by retroduplication.</title>
        <authorList>
            <person name="Kim S."/>
            <person name="Park J."/>
            <person name="Yeom S.I."/>
            <person name="Kim Y.M."/>
            <person name="Seo E."/>
            <person name="Kim K.T."/>
            <person name="Kim M.S."/>
            <person name="Lee J.M."/>
            <person name="Cheong K."/>
            <person name="Shin H.S."/>
            <person name="Kim S.B."/>
            <person name="Han K."/>
            <person name="Lee J."/>
            <person name="Park M."/>
            <person name="Lee H.A."/>
            <person name="Lee H.Y."/>
            <person name="Lee Y."/>
            <person name="Oh S."/>
            <person name="Lee J.H."/>
            <person name="Choi E."/>
            <person name="Choi E."/>
            <person name="Lee S.E."/>
            <person name="Jeon J."/>
            <person name="Kim H."/>
            <person name="Choi G."/>
            <person name="Song H."/>
            <person name="Lee J."/>
            <person name="Lee S.C."/>
            <person name="Kwon J.K."/>
            <person name="Lee H.Y."/>
            <person name="Koo N."/>
            <person name="Hong Y."/>
            <person name="Kim R.W."/>
            <person name="Kang W.H."/>
            <person name="Huh J.H."/>
            <person name="Kang B.C."/>
            <person name="Yang T.J."/>
            <person name="Lee Y.H."/>
            <person name="Bennetzen J.L."/>
            <person name="Choi D."/>
        </authorList>
    </citation>
    <scope>NUCLEOTIDE SEQUENCE [LARGE SCALE GENOMIC DNA]</scope>
    <source>
        <strain evidence="2">cv. PBC81</strain>
    </source>
</reference>
<keyword evidence="2" id="KW-1185">Reference proteome</keyword>
<dbReference type="OrthoDB" id="1227250at2759"/>
<accession>A0A2G2VXR5</accession>
<reference evidence="2" key="2">
    <citation type="journal article" date="2017" name="J. Anim. Genet.">
        <title>Multiple reference genome sequences of hot pepper reveal the massive evolution of plant disease resistance genes by retroduplication.</title>
        <authorList>
            <person name="Kim S."/>
            <person name="Park J."/>
            <person name="Yeom S.-I."/>
            <person name="Kim Y.-M."/>
            <person name="Seo E."/>
            <person name="Kim K.-T."/>
            <person name="Kim M.-S."/>
            <person name="Lee J.M."/>
            <person name="Cheong K."/>
            <person name="Shin H.-S."/>
            <person name="Kim S.-B."/>
            <person name="Han K."/>
            <person name="Lee J."/>
            <person name="Park M."/>
            <person name="Lee H.-A."/>
            <person name="Lee H.-Y."/>
            <person name="Lee Y."/>
            <person name="Oh S."/>
            <person name="Lee J.H."/>
            <person name="Choi E."/>
            <person name="Choi E."/>
            <person name="Lee S.E."/>
            <person name="Jeon J."/>
            <person name="Kim H."/>
            <person name="Choi G."/>
            <person name="Song H."/>
            <person name="Lee J."/>
            <person name="Lee S.-C."/>
            <person name="Kwon J.-K."/>
            <person name="Lee H.-Y."/>
            <person name="Koo N."/>
            <person name="Hong Y."/>
            <person name="Kim R.W."/>
            <person name="Kang W.-H."/>
            <person name="Huh J.H."/>
            <person name="Kang B.-C."/>
            <person name="Yang T.-J."/>
            <person name="Lee Y.-H."/>
            <person name="Bennetzen J.L."/>
            <person name="Choi D."/>
        </authorList>
    </citation>
    <scope>NUCLEOTIDE SEQUENCE [LARGE SCALE GENOMIC DNA]</scope>
    <source>
        <strain evidence="2">cv. PBC81</strain>
    </source>
</reference>
<dbReference type="EMBL" id="MLFT02000009">
    <property type="protein sequence ID" value="PHT37749.1"/>
    <property type="molecule type" value="Genomic_DNA"/>
</dbReference>
<sequence>MDITTRSGKVLENPSKDKSVVYNIDENIVKADCDDSIEVEIQDGNIHDTTPRCQQSKRLTMGSNIKRKWWRKLFQIYHHLFLRDRRRRLMTPRSVLIDLRVNELSFRLNEEVVRFDVSKSMKHPKDMNVFSITDVYHEHENELSLDKQLTVEPLAAMILNFEHEDVEEYEETLCVLTGMGSYSYTHRKLDFDLKN</sequence>
<gene>
    <name evidence="1" type="ORF">CQW23_21322</name>
</gene>
<evidence type="ECO:0000313" key="2">
    <source>
        <dbReference type="Proteomes" id="UP000224567"/>
    </source>
</evidence>